<protein>
    <submittedName>
        <fullName evidence="1">Polyketide cyclase/dehydrase/lipid transport protein</fullName>
    </submittedName>
</protein>
<evidence type="ECO:0000313" key="1">
    <source>
        <dbReference type="EMBL" id="ROR92904.1"/>
    </source>
</evidence>
<dbReference type="AlphaFoldDB" id="A0A3N2D0C4"/>
<dbReference type="RefSeq" id="WP_246003607.1">
    <property type="nucleotide sequence ID" value="NZ_RKHO01000001.1"/>
</dbReference>
<sequence>MPLTDVAPLEASTEIDAPPAQVWALVSDLRHMPRWSPQCAKTFLRGGEMKVGAKMVNVNRRGLLVWPTQGQVVDLVPEKRVAFRIKENWTVWSFDLEPTAAGGTRLTQRRDAPKGISDLSVKLTDRVLGGVDDFTAELQRGMAQTLAKIKADAER</sequence>
<dbReference type="Pfam" id="PF10604">
    <property type="entry name" value="Polyketide_cyc2"/>
    <property type="match status" value="1"/>
</dbReference>
<organism evidence="1 2">
    <name type="scientific">Nocardioides aurantiacus</name>
    <dbReference type="NCBI Taxonomy" id="86796"/>
    <lineage>
        <taxon>Bacteria</taxon>
        <taxon>Bacillati</taxon>
        <taxon>Actinomycetota</taxon>
        <taxon>Actinomycetes</taxon>
        <taxon>Propionibacteriales</taxon>
        <taxon>Nocardioidaceae</taxon>
        <taxon>Nocardioides</taxon>
    </lineage>
</organism>
<comment type="caution">
    <text evidence="1">The sequence shown here is derived from an EMBL/GenBank/DDBJ whole genome shotgun (WGS) entry which is preliminary data.</text>
</comment>
<dbReference type="EMBL" id="RKHO01000001">
    <property type="protein sequence ID" value="ROR92904.1"/>
    <property type="molecule type" value="Genomic_DNA"/>
</dbReference>
<dbReference type="Proteomes" id="UP000281738">
    <property type="component" value="Unassembled WGS sequence"/>
</dbReference>
<proteinExistence type="predicted"/>
<dbReference type="CDD" id="cd07812">
    <property type="entry name" value="SRPBCC"/>
    <property type="match status" value="1"/>
</dbReference>
<dbReference type="InterPro" id="IPR019587">
    <property type="entry name" value="Polyketide_cyclase/dehydratase"/>
</dbReference>
<evidence type="ECO:0000313" key="2">
    <source>
        <dbReference type="Proteomes" id="UP000281738"/>
    </source>
</evidence>
<dbReference type="SUPFAM" id="SSF55961">
    <property type="entry name" value="Bet v1-like"/>
    <property type="match status" value="1"/>
</dbReference>
<gene>
    <name evidence="1" type="ORF">EDD33_3805</name>
</gene>
<name>A0A3N2D0C4_9ACTN</name>
<keyword evidence="2" id="KW-1185">Reference proteome</keyword>
<reference evidence="1 2" key="1">
    <citation type="submission" date="2018-11" db="EMBL/GenBank/DDBJ databases">
        <title>Sequencing the genomes of 1000 actinobacteria strains.</title>
        <authorList>
            <person name="Klenk H.-P."/>
        </authorList>
    </citation>
    <scope>NUCLEOTIDE SEQUENCE [LARGE SCALE GENOMIC DNA]</scope>
    <source>
        <strain evidence="1 2">DSM 12652</strain>
    </source>
</reference>
<dbReference type="InterPro" id="IPR023393">
    <property type="entry name" value="START-like_dom_sf"/>
</dbReference>
<dbReference type="Gene3D" id="3.30.530.20">
    <property type="match status" value="1"/>
</dbReference>
<accession>A0A3N2D0C4</accession>